<keyword evidence="1" id="KW-0540">Nuclease</keyword>
<accession>A0ACB5URI6</accession>
<comment type="caution">
    <text evidence="1">The sequence shown here is derived from an EMBL/GenBank/DDBJ whole genome shotgun (WGS) entry which is preliminary data.</text>
</comment>
<sequence length="353" mass="40313">MLRRFLKVLGIIVVLLVLVVVIYFVFMTVTDYKPKEVISLNVENNLNNILPKETKLSALTFNIGYCGLDAGQDFFMDGGTGSRSKSKEKTLENLKGITEFIEVQTVDFILLQEVDIKATRSYNINEYEQLKENLTDYSSTYCINYKVPWVPVPLAKPHGSVKSGLVTLGKYKIDETNRYGYPGKEKWPRQLALLDRCFIESRLPVEDGKELVLLNSHLSAYDKGGVIRKQQLGFLKEYISKEYEKGNYVVVAGDWNHAIPGTDSNIFESSREWPEWLKEIPEDFKPEGFKWGADKNVPTNRTVDIPYKKGENYLSVIDGFLVSPNVDIVSVKGHQLDFEYTDHNPVTLEFILK</sequence>
<evidence type="ECO:0000313" key="2">
    <source>
        <dbReference type="Proteomes" id="UP001374599"/>
    </source>
</evidence>
<keyword evidence="1" id="KW-0378">Hydrolase</keyword>
<name>A0ACB5URI6_9FIRM</name>
<proteinExistence type="predicted"/>
<reference evidence="1" key="1">
    <citation type="submission" date="2023-09" db="EMBL/GenBank/DDBJ databases">
        <title>Vallitalea sediminicola and Vallitalea maricola sp. nov., anaerobic bacteria isolated from marine sediment.</title>
        <authorList>
            <person name="Hirano S."/>
            <person name="Maeda A."/>
            <person name="Terahara T."/>
            <person name="Mori K."/>
            <person name="Hamada M."/>
            <person name="Matsumoto R."/>
            <person name="Kobayashi T."/>
        </authorList>
    </citation>
    <scope>NUCLEOTIDE SEQUENCE</scope>
    <source>
        <strain evidence="1">AN17-2</strain>
    </source>
</reference>
<dbReference type="EMBL" id="BTPU01000104">
    <property type="protein sequence ID" value="GMQ65255.1"/>
    <property type="molecule type" value="Genomic_DNA"/>
</dbReference>
<evidence type="ECO:0000313" key="1">
    <source>
        <dbReference type="EMBL" id="GMQ65255.1"/>
    </source>
</evidence>
<organism evidence="1 2">
    <name type="scientific">Vallitalea maricola</name>
    <dbReference type="NCBI Taxonomy" id="3074433"/>
    <lineage>
        <taxon>Bacteria</taxon>
        <taxon>Bacillati</taxon>
        <taxon>Bacillota</taxon>
        <taxon>Clostridia</taxon>
        <taxon>Lachnospirales</taxon>
        <taxon>Vallitaleaceae</taxon>
        <taxon>Vallitalea</taxon>
    </lineage>
</organism>
<gene>
    <name evidence="1" type="ORF">AN2V17_44970</name>
</gene>
<protein>
    <submittedName>
        <fullName evidence="1">Endonuclease</fullName>
    </submittedName>
</protein>
<dbReference type="Proteomes" id="UP001374599">
    <property type="component" value="Unassembled WGS sequence"/>
</dbReference>
<keyword evidence="1" id="KW-0255">Endonuclease</keyword>
<keyword evidence="2" id="KW-1185">Reference proteome</keyword>